<dbReference type="Proteomes" id="UP000272490">
    <property type="component" value="Unassembled WGS sequence"/>
</dbReference>
<dbReference type="InterPro" id="IPR052170">
    <property type="entry name" value="M29_Exopeptidase"/>
</dbReference>
<protein>
    <submittedName>
        <fullName evidence="2">Peptidase</fullName>
    </submittedName>
</protein>
<dbReference type="OrthoDB" id="9803993at2"/>
<name>A0A3P3R2U9_9FIRM</name>
<accession>A0A3P3R2U9</accession>
<dbReference type="PANTHER" id="PTHR34448:SF1">
    <property type="entry name" value="BLL6088 PROTEIN"/>
    <property type="match status" value="1"/>
</dbReference>
<dbReference type="PANTHER" id="PTHR34448">
    <property type="entry name" value="AMINOPEPTIDASE"/>
    <property type="match status" value="1"/>
</dbReference>
<dbReference type="EMBL" id="RRCO01000001">
    <property type="protein sequence ID" value="RRJ26903.1"/>
    <property type="molecule type" value="Genomic_DNA"/>
</dbReference>
<evidence type="ECO:0000256" key="1">
    <source>
        <dbReference type="ARBA" id="ARBA00022723"/>
    </source>
</evidence>
<sequence>MAVIIKNDEKALAGARCIIQNWIEAKENEVLHFITDENHIKEADIFELAAFECGVVPKITILSSDGIQSGEVIEKMKGTMYYSDVIIGATHYSFITTEAVDYALKKGSRFLSFPMHTNDNSSIFEREFIRMSPKVAKSMGKPLAEKITKADRVVVKTKKGTNVAFGIAGRRAGIFAGSCTKKGKVASSSFEVYVPIIETMTNGVVIADGSLGYLGAIKSPIELVFENGYLVEINGKEDALRLKKYMESFGDKEIYCAAELGIGLNTKSKCEGICYIEDESTYKTFHIGFGRNIALGGNHEARGHFDIVTHKPDIIADDIILMNEGELVF</sequence>
<dbReference type="RefSeq" id="WP_128673263.1">
    <property type="nucleotide sequence ID" value="NZ_RRCO01000001.1"/>
</dbReference>
<comment type="caution">
    <text evidence="2">The sequence shown here is derived from an EMBL/GenBank/DDBJ whole genome shotgun (WGS) entry which is preliminary data.</text>
</comment>
<evidence type="ECO:0000313" key="3">
    <source>
        <dbReference type="Proteomes" id="UP000272490"/>
    </source>
</evidence>
<dbReference type="GO" id="GO:0046872">
    <property type="term" value="F:metal ion binding"/>
    <property type="evidence" value="ECO:0007669"/>
    <property type="project" value="UniProtKB-KW"/>
</dbReference>
<evidence type="ECO:0000313" key="2">
    <source>
        <dbReference type="EMBL" id="RRJ26903.1"/>
    </source>
</evidence>
<dbReference type="AlphaFoldDB" id="A0A3P3R2U9"/>
<organism evidence="2 3">
    <name type="scientific">Lachnoanaerobaculum gingivalis</name>
    <dbReference type="NCBI Taxonomy" id="2490855"/>
    <lineage>
        <taxon>Bacteria</taxon>
        <taxon>Bacillati</taxon>
        <taxon>Bacillota</taxon>
        <taxon>Clostridia</taxon>
        <taxon>Lachnospirales</taxon>
        <taxon>Lachnospiraceae</taxon>
        <taxon>Lachnoanaerobaculum</taxon>
    </lineage>
</organism>
<keyword evidence="1" id="KW-0479">Metal-binding</keyword>
<dbReference type="Pfam" id="PF26233">
    <property type="entry name" value="NicX"/>
    <property type="match status" value="1"/>
</dbReference>
<dbReference type="SUPFAM" id="SSF144052">
    <property type="entry name" value="Thermophilic metalloprotease-like"/>
    <property type="match status" value="1"/>
</dbReference>
<dbReference type="InterPro" id="IPR058739">
    <property type="entry name" value="NicX"/>
</dbReference>
<reference evidence="2 3" key="1">
    <citation type="submission" date="2018-11" db="EMBL/GenBank/DDBJ databases">
        <title>Genome sequencing of Lachnoanaerobaculum sp. KCOM 2030 (= ChDC B114).</title>
        <authorList>
            <person name="Kook J.-K."/>
            <person name="Park S.-N."/>
            <person name="Lim Y.K."/>
        </authorList>
    </citation>
    <scope>NUCLEOTIDE SEQUENCE [LARGE SCALE GENOMIC DNA]</scope>
    <source>
        <strain evidence="2 3">KCOM 2030</strain>
    </source>
</reference>
<proteinExistence type="predicted"/>
<keyword evidence="3" id="KW-1185">Reference proteome</keyword>
<gene>
    <name evidence="2" type="ORF">EHV10_02510</name>
</gene>